<evidence type="ECO:0000259" key="3">
    <source>
        <dbReference type="Pfam" id="PF00823"/>
    </source>
</evidence>
<dbReference type="GO" id="GO:0052572">
    <property type="term" value="P:response to host immune response"/>
    <property type="evidence" value="ECO:0007669"/>
    <property type="project" value="TreeGrafter"/>
</dbReference>
<evidence type="ECO:0000313" key="4">
    <source>
        <dbReference type="EMBL" id="TVS87361.1"/>
    </source>
</evidence>
<dbReference type="EMBL" id="VMQU01000067">
    <property type="protein sequence ID" value="TVS87361.1"/>
    <property type="molecule type" value="Genomic_DNA"/>
</dbReference>
<dbReference type="InterPro" id="IPR038332">
    <property type="entry name" value="PPE_sf"/>
</dbReference>
<feature type="domain" description="PPE" evidence="3">
    <location>
        <begin position="5"/>
        <end position="161"/>
    </location>
</feature>
<comment type="caution">
    <text evidence="4">The sequence shown here is derived from an EMBL/GenBank/DDBJ whole genome shotgun (WGS) entry which is preliminary data.</text>
</comment>
<dbReference type="Proteomes" id="UP000320513">
    <property type="component" value="Unassembled WGS sequence"/>
</dbReference>
<dbReference type="Gene3D" id="1.20.1260.20">
    <property type="entry name" value="PPE superfamily"/>
    <property type="match status" value="1"/>
</dbReference>
<gene>
    <name evidence="4" type="ORF">FPZ47_16110</name>
</gene>
<dbReference type="Pfam" id="PF00823">
    <property type="entry name" value="PPE"/>
    <property type="match status" value="1"/>
</dbReference>
<evidence type="ECO:0000256" key="2">
    <source>
        <dbReference type="SAM" id="MobiDB-lite"/>
    </source>
</evidence>
<dbReference type="InterPro" id="IPR000030">
    <property type="entry name" value="PPE_dom"/>
</dbReference>
<dbReference type="SUPFAM" id="SSF140459">
    <property type="entry name" value="PE/PPE dimer-like"/>
    <property type="match status" value="1"/>
</dbReference>
<organism evidence="4 5">
    <name type="scientific">Mycobacterium helveticum</name>
    <dbReference type="NCBI Taxonomy" id="2592811"/>
    <lineage>
        <taxon>Bacteria</taxon>
        <taxon>Bacillati</taxon>
        <taxon>Actinomycetota</taxon>
        <taxon>Actinomycetes</taxon>
        <taxon>Mycobacteriales</taxon>
        <taxon>Mycobacteriaceae</taxon>
        <taxon>Mycobacterium</taxon>
    </lineage>
</organism>
<protein>
    <submittedName>
        <fullName evidence="4">PPE family protein</fullName>
    </submittedName>
</protein>
<proteinExistence type="inferred from homology"/>
<dbReference type="PANTHER" id="PTHR46766">
    <property type="entry name" value="GLUTAMINE-RICH PROTEIN 2"/>
    <property type="match status" value="1"/>
</dbReference>
<dbReference type="PANTHER" id="PTHR46766:SF1">
    <property type="entry name" value="GLUTAMINE-RICH PROTEIN 2"/>
    <property type="match status" value="1"/>
</dbReference>
<dbReference type="RefSeq" id="WP_144952942.1">
    <property type="nucleotide sequence ID" value="NZ_VMQU01000067.1"/>
</dbReference>
<evidence type="ECO:0000313" key="5">
    <source>
        <dbReference type="Proteomes" id="UP000320513"/>
    </source>
</evidence>
<keyword evidence="5" id="KW-1185">Reference proteome</keyword>
<reference evidence="4 5" key="1">
    <citation type="submission" date="2019-07" db="EMBL/GenBank/DDBJ databases">
        <title>New Mycobacterium species.</title>
        <authorList>
            <person name="Tortoli E."/>
            <person name="Ghielmetti G."/>
            <person name="Friedel U."/>
            <person name="Trovato A."/>
        </authorList>
    </citation>
    <scope>NUCLEOTIDE SEQUENCE [LARGE SCALE GENOMIC DNA]</scope>
    <source>
        <strain evidence="4 5">16-83</strain>
    </source>
</reference>
<dbReference type="AlphaFoldDB" id="A0A557XND9"/>
<comment type="similarity">
    <text evidence="1">Belongs to the mycobacterial PPE family.</text>
</comment>
<dbReference type="OrthoDB" id="4752337at2"/>
<sequence length="379" mass="37964">MDVLAPPEVTSALIHAGPGAASLTEAAAAWRRLAVELENSVAVYTSVLSSLAESWDGTSAAAMAEAVRPFLLWLRATAQQSRQLAVSAEAAASAFSVVHSTVVPPAQVGANRTRLRQLLATNRFGSNTAAIAETEGQYQAMWADNLAALSRYQAASAQATALPRFASPVTTASPTAAAAQAGAVPTAGTGNAASVLSSLLGSGSGGLVNNGWFQLANTWGNQFISSGFPLNLLGVEAQVATAQGVQSVGGEVGQGLAEGEAALGVSEVEFGNALKAVGSAAPAPTAAMGVGVTVGKLTAPPAVVGLLPGAQSPVQLAAAASPLGAGEGGLSALPLMPMMVPPPVSAGSGWRKRKQQKFEDLDYGVELPKRVTPRPPSGG</sequence>
<accession>A0A557XND9</accession>
<feature type="region of interest" description="Disordered" evidence="2">
    <location>
        <begin position="342"/>
        <end position="379"/>
    </location>
</feature>
<evidence type="ECO:0000256" key="1">
    <source>
        <dbReference type="ARBA" id="ARBA00010652"/>
    </source>
</evidence>
<name>A0A557XND9_9MYCO</name>